<evidence type="ECO:0000256" key="11">
    <source>
        <dbReference type="RuleBase" id="RU003357"/>
    </source>
</evidence>
<evidence type="ECO:0000256" key="6">
    <source>
        <dbReference type="ARBA" id="ARBA00023077"/>
    </source>
</evidence>
<evidence type="ECO:0000256" key="10">
    <source>
        <dbReference type="PROSITE-ProRule" id="PRU01360"/>
    </source>
</evidence>
<dbReference type="RefSeq" id="WP_310089789.1">
    <property type="nucleotide sequence ID" value="NZ_JAVDTT010000001.1"/>
</dbReference>
<evidence type="ECO:0000256" key="4">
    <source>
        <dbReference type="ARBA" id="ARBA00022452"/>
    </source>
</evidence>
<feature type="signal peptide" evidence="12">
    <location>
        <begin position="1"/>
        <end position="24"/>
    </location>
</feature>
<dbReference type="CDD" id="cd01347">
    <property type="entry name" value="ligand_gated_channel"/>
    <property type="match status" value="1"/>
</dbReference>
<feature type="domain" description="TonB-dependent receptor plug" evidence="14">
    <location>
        <begin position="58"/>
        <end position="156"/>
    </location>
</feature>
<keyword evidence="9 10" id="KW-0998">Cell outer membrane</keyword>
<evidence type="ECO:0000256" key="2">
    <source>
        <dbReference type="ARBA" id="ARBA00009810"/>
    </source>
</evidence>
<protein>
    <submittedName>
        <fullName evidence="15">Catecholate siderophore receptor</fullName>
    </submittedName>
</protein>
<proteinExistence type="inferred from homology"/>
<keyword evidence="8 15" id="KW-0675">Receptor</keyword>
<gene>
    <name evidence="15" type="ORF">J2W94_000245</name>
</gene>
<keyword evidence="3 10" id="KW-0813">Transport</keyword>
<dbReference type="InterPro" id="IPR010105">
    <property type="entry name" value="TonB_sidphr_rcpt"/>
</dbReference>
<evidence type="ECO:0000256" key="9">
    <source>
        <dbReference type="ARBA" id="ARBA00023237"/>
    </source>
</evidence>
<evidence type="ECO:0000256" key="8">
    <source>
        <dbReference type="ARBA" id="ARBA00023170"/>
    </source>
</evidence>
<name>A0ABU1RMI0_9GAMM</name>
<dbReference type="Proteomes" id="UP001254759">
    <property type="component" value="Unassembled WGS sequence"/>
</dbReference>
<evidence type="ECO:0000259" key="13">
    <source>
        <dbReference type="Pfam" id="PF00593"/>
    </source>
</evidence>
<dbReference type="SUPFAM" id="SSF56935">
    <property type="entry name" value="Porins"/>
    <property type="match status" value="1"/>
</dbReference>
<keyword evidence="6 11" id="KW-0798">TonB box</keyword>
<keyword evidence="4 10" id="KW-1134">Transmembrane beta strand</keyword>
<evidence type="ECO:0000256" key="5">
    <source>
        <dbReference type="ARBA" id="ARBA00022692"/>
    </source>
</evidence>
<dbReference type="NCBIfam" id="TIGR01783">
    <property type="entry name" value="TonB-siderophor"/>
    <property type="match status" value="1"/>
</dbReference>
<keyword evidence="12" id="KW-0732">Signal</keyword>
<dbReference type="Pfam" id="PF00593">
    <property type="entry name" value="TonB_dep_Rec_b-barrel"/>
    <property type="match status" value="1"/>
</dbReference>
<evidence type="ECO:0000256" key="12">
    <source>
        <dbReference type="SAM" id="SignalP"/>
    </source>
</evidence>
<evidence type="ECO:0000256" key="7">
    <source>
        <dbReference type="ARBA" id="ARBA00023136"/>
    </source>
</evidence>
<sequence>MNSTLRLSPLAAALLLVISTPALADLAPDKSATELDAVEVQGAKIDKPSSPKYTEALLDTPQTITVVNKATMDQQGLIGLRDVLSTLPGITFGAGEGGGGYGDSINLRGFTANSDITTDGVRDSAQYSRTDNFNLESIELVNGANSVYSGAGSVGGNINLVSKAAHEIDSHAFTIGAGTDGYGRVTADSNFDLDNGTAVRLNAMAHQNDVPGRDYEEFKRWGFAPSVAFGLGSDTRFTLSYFHQSDENTPQYGVPYYRNAFYDGPLPGVDSSNYYGYHNVDKQEIDVDMLTGVFEHDFNEQVTLRSLARYQKVDQVSTVDATQGTWCMPNNLTPTGTSCTVGAGAAAITVPVGQYMPTGPRGYVRDTSNAIAISQTDLTARFNTGSVEHALVAGVSFSQETFDLDTSNLFRNTDGSNPYLAPNHLPFMDIYNPDSLYTGPLNKTLIGRTEGTLNNQAIYVFDTLKFNDKLSLNLGARYEHNKGDSATWNVKLYTAPTVSNPNPDNTNIGSILSRATPSVNEEDLFSYRAGLVYKPVENGTIYLSYANSKTPSKASVNGTCVATSTTGTANCEVDPETAVNIELGAKWELLDHRLAVNAALFQNERENYRVNDPDPTNLTGLQSLDGRARVRGLALGVAGNITREWSLFANYTYLDSEVLTGVSDFCYANPSAACANSAAHPDPLKGNPLTNTPKHSASLWTTYRLNDWTFGYGATYQGEFYLNNSYVAVSGTTVSETALYKTPDYWTHRAMIGYQINDNIGLQLNVNNLFDEEYYTRIRNNGWATPGEGRSAVLSATFTF</sequence>
<dbReference type="EMBL" id="JAVDTT010000001">
    <property type="protein sequence ID" value="MDR6839981.1"/>
    <property type="molecule type" value="Genomic_DNA"/>
</dbReference>
<keyword evidence="5 10" id="KW-0812">Transmembrane</keyword>
<comment type="subcellular location">
    <subcellularLocation>
        <location evidence="1 10">Cell outer membrane</location>
        <topology evidence="1 10">Multi-pass membrane protein</topology>
    </subcellularLocation>
</comment>
<dbReference type="Gene3D" id="2.40.170.20">
    <property type="entry name" value="TonB-dependent receptor, beta-barrel domain"/>
    <property type="match status" value="1"/>
</dbReference>
<accession>A0ABU1RMI0</accession>
<dbReference type="PANTHER" id="PTHR32552">
    <property type="entry name" value="FERRICHROME IRON RECEPTOR-RELATED"/>
    <property type="match status" value="1"/>
</dbReference>
<comment type="caution">
    <text evidence="15">The sequence shown here is derived from an EMBL/GenBank/DDBJ whole genome shotgun (WGS) entry which is preliminary data.</text>
</comment>
<evidence type="ECO:0000256" key="3">
    <source>
        <dbReference type="ARBA" id="ARBA00022448"/>
    </source>
</evidence>
<evidence type="ECO:0000313" key="15">
    <source>
        <dbReference type="EMBL" id="MDR6839981.1"/>
    </source>
</evidence>
<comment type="similarity">
    <text evidence="2 10 11">Belongs to the TonB-dependent receptor family.</text>
</comment>
<organism evidence="15 16">
    <name type="scientific">Pseudoxanthomonas sacheonensis</name>
    <dbReference type="NCBI Taxonomy" id="443615"/>
    <lineage>
        <taxon>Bacteria</taxon>
        <taxon>Pseudomonadati</taxon>
        <taxon>Pseudomonadota</taxon>
        <taxon>Gammaproteobacteria</taxon>
        <taxon>Lysobacterales</taxon>
        <taxon>Lysobacteraceae</taxon>
        <taxon>Pseudoxanthomonas</taxon>
    </lineage>
</organism>
<feature type="domain" description="TonB-dependent receptor-like beta-barrel" evidence="13">
    <location>
        <begin position="230"/>
        <end position="769"/>
    </location>
</feature>
<feature type="chain" id="PRO_5047454411" evidence="12">
    <location>
        <begin position="25"/>
        <end position="800"/>
    </location>
</feature>
<dbReference type="InterPro" id="IPR000531">
    <property type="entry name" value="Beta-barrel_TonB"/>
</dbReference>
<dbReference type="InterPro" id="IPR037066">
    <property type="entry name" value="Plug_dom_sf"/>
</dbReference>
<keyword evidence="7 10" id="KW-0472">Membrane</keyword>
<evidence type="ECO:0000259" key="14">
    <source>
        <dbReference type="Pfam" id="PF07715"/>
    </source>
</evidence>
<dbReference type="InterPro" id="IPR012910">
    <property type="entry name" value="Plug_dom"/>
</dbReference>
<dbReference type="InterPro" id="IPR039426">
    <property type="entry name" value="TonB-dep_rcpt-like"/>
</dbReference>
<evidence type="ECO:0000256" key="1">
    <source>
        <dbReference type="ARBA" id="ARBA00004571"/>
    </source>
</evidence>
<dbReference type="Pfam" id="PF07715">
    <property type="entry name" value="Plug"/>
    <property type="match status" value="1"/>
</dbReference>
<evidence type="ECO:0000313" key="16">
    <source>
        <dbReference type="Proteomes" id="UP001254759"/>
    </source>
</evidence>
<dbReference type="PANTHER" id="PTHR32552:SF83">
    <property type="entry name" value="BLR3904 PROTEIN"/>
    <property type="match status" value="1"/>
</dbReference>
<dbReference type="PROSITE" id="PS52016">
    <property type="entry name" value="TONB_DEPENDENT_REC_3"/>
    <property type="match status" value="1"/>
</dbReference>
<keyword evidence="16" id="KW-1185">Reference proteome</keyword>
<dbReference type="Gene3D" id="2.170.130.10">
    <property type="entry name" value="TonB-dependent receptor, plug domain"/>
    <property type="match status" value="1"/>
</dbReference>
<reference evidence="15 16" key="1">
    <citation type="submission" date="2023-07" db="EMBL/GenBank/DDBJ databases">
        <title>Sorghum-associated microbial communities from plants grown in Nebraska, USA.</title>
        <authorList>
            <person name="Schachtman D."/>
        </authorList>
    </citation>
    <scope>NUCLEOTIDE SEQUENCE [LARGE SCALE GENOMIC DNA]</scope>
    <source>
        <strain evidence="15 16">BE107</strain>
    </source>
</reference>
<dbReference type="InterPro" id="IPR036942">
    <property type="entry name" value="Beta-barrel_TonB_sf"/>
</dbReference>